<dbReference type="PANTHER" id="PTHR46060">
    <property type="entry name" value="MARINER MOS1 TRANSPOSASE-LIKE PROTEIN"/>
    <property type="match status" value="1"/>
</dbReference>
<dbReference type="OrthoDB" id="616263at2759"/>
<dbReference type="GO" id="GO:0000729">
    <property type="term" value="P:DNA double-strand break processing"/>
    <property type="evidence" value="ECO:0007669"/>
    <property type="project" value="TreeGrafter"/>
</dbReference>
<dbReference type="GO" id="GO:0031297">
    <property type="term" value="P:replication fork processing"/>
    <property type="evidence" value="ECO:0007669"/>
    <property type="project" value="TreeGrafter"/>
</dbReference>
<dbReference type="EMBL" id="BGZK01000704">
    <property type="protein sequence ID" value="GBP56944.1"/>
    <property type="molecule type" value="Genomic_DNA"/>
</dbReference>
<proteinExistence type="predicted"/>
<keyword evidence="1" id="KW-0489">Methyltransferase</keyword>
<dbReference type="GO" id="GO:0005634">
    <property type="term" value="C:nucleus"/>
    <property type="evidence" value="ECO:0007669"/>
    <property type="project" value="TreeGrafter"/>
</dbReference>
<dbReference type="GO" id="GO:0042800">
    <property type="term" value="F:histone H3K4 methyltransferase activity"/>
    <property type="evidence" value="ECO:0007669"/>
    <property type="project" value="TreeGrafter"/>
</dbReference>
<dbReference type="GO" id="GO:0046975">
    <property type="term" value="F:histone H3K36 methyltransferase activity"/>
    <property type="evidence" value="ECO:0007669"/>
    <property type="project" value="TreeGrafter"/>
</dbReference>
<accession>A0A4C1X3L5</accession>
<dbReference type="GO" id="GO:0035861">
    <property type="term" value="C:site of double-strand break"/>
    <property type="evidence" value="ECO:0007669"/>
    <property type="project" value="TreeGrafter"/>
</dbReference>
<gene>
    <name evidence="1" type="primary">SETMAR</name>
    <name evidence="1" type="ORF">EVAR_34001_1</name>
</gene>
<dbReference type="Proteomes" id="UP000299102">
    <property type="component" value="Unassembled WGS sequence"/>
</dbReference>
<dbReference type="GO" id="GO:0044547">
    <property type="term" value="F:DNA topoisomerase binding"/>
    <property type="evidence" value="ECO:0007669"/>
    <property type="project" value="TreeGrafter"/>
</dbReference>
<dbReference type="GO" id="GO:0044774">
    <property type="term" value="P:mitotic DNA integrity checkpoint signaling"/>
    <property type="evidence" value="ECO:0007669"/>
    <property type="project" value="TreeGrafter"/>
</dbReference>
<dbReference type="STRING" id="151549.A0A4C1X3L5"/>
<sequence>MRDVVMEDDVCFNYPIKTVVQCNKFDIEDEPRCGRPVTDKVDAISEKVEQDRHISSYDIAEELGIDHKTVLIHLNKAEYTIQLATLVPHELTEKNLMYTVLICDSQFKRSQTESFLERLITGDEKWITGNKNVQKRL</sequence>
<dbReference type="PANTHER" id="PTHR46060:SF2">
    <property type="entry name" value="HISTONE-LYSINE N-METHYLTRANSFERASE SETMAR"/>
    <property type="match status" value="1"/>
</dbReference>
<protein>
    <submittedName>
        <fullName evidence="1">Histone-lysine N-methyltransferase SETMAR</fullName>
    </submittedName>
</protein>
<name>A0A4C1X3L5_EUMVA</name>
<dbReference type="Gene3D" id="3.30.420.10">
    <property type="entry name" value="Ribonuclease H-like superfamily/Ribonuclease H"/>
    <property type="match status" value="1"/>
</dbReference>
<organism evidence="1 2">
    <name type="scientific">Eumeta variegata</name>
    <name type="common">Bagworm moth</name>
    <name type="synonym">Eumeta japonica</name>
    <dbReference type="NCBI Taxonomy" id="151549"/>
    <lineage>
        <taxon>Eukaryota</taxon>
        <taxon>Metazoa</taxon>
        <taxon>Ecdysozoa</taxon>
        <taxon>Arthropoda</taxon>
        <taxon>Hexapoda</taxon>
        <taxon>Insecta</taxon>
        <taxon>Pterygota</taxon>
        <taxon>Neoptera</taxon>
        <taxon>Endopterygota</taxon>
        <taxon>Lepidoptera</taxon>
        <taxon>Glossata</taxon>
        <taxon>Ditrysia</taxon>
        <taxon>Tineoidea</taxon>
        <taxon>Psychidae</taxon>
        <taxon>Oiketicinae</taxon>
        <taxon>Eumeta</taxon>
    </lineage>
</organism>
<dbReference type="AlphaFoldDB" id="A0A4C1X3L5"/>
<reference evidence="1 2" key="1">
    <citation type="journal article" date="2019" name="Commun. Biol.">
        <title>The bagworm genome reveals a unique fibroin gene that provides high tensile strength.</title>
        <authorList>
            <person name="Kono N."/>
            <person name="Nakamura H."/>
            <person name="Ohtoshi R."/>
            <person name="Tomita M."/>
            <person name="Numata K."/>
            <person name="Arakawa K."/>
        </authorList>
    </citation>
    <scope>NUCLEOTIDE SEQUENCE [LARGE SCALE GENOMIC DNA]</scope>
</reference>
<dbReference type="GO" id="GO:0032259">
    <property type="term" value="P:methylation"/>
    <property type="evidence" value="ECO:0007669"/>
    <property type="project" value="UniProtKB-KW"/>
</dbReference>
<dbReference type="GO" id="GO:0006303">
    <property type="term" value="P:double-strand break repair via nonhomologous end joining"/>
    <property type="evidence" value="ECO:0007669"/>
    <property type="project" value="TreeGrafter"/>
</dbReference>
<dbReference type="GO" id="GO:0003690">
    <property type="term" value="F:double-stranded DNA binding"/>
    <property type="evidence" value="ECO:0007669"/>
    <property type="project" value="TreeGrafter"/>
</dbReference>
<evidence type="ECO:0000313" key="1">
    <source>
        <dbReference type="EMBL" id="GBP56944.1"/>
    </source>
</evidence>
<dbReference type="InterPro" id="IPR052709">
    <property type="entry name" value="Transposase-MT_Hybrid"/>
</dbReference>
<dbReference type="GO" id="GO:0000793">
    <property type="term" value="C:condensed chromosome"/>
    <property type="evidence" value="ECO:0007669"/>
    <property type="project" value="TreeGrafter"/>
</dbReference>
<dbReference type="InterPro" id="IPR036397">
    <property type="entry name" value="RNaseH_sf"/>
</dbReference>
<comment type="caution">
    <text evidence="1">The sequence shown here is derived from an EMBL/GenBank/DDBJ whole genome shotgun (WGS) entry which is preliminary data.</text>
</comment>
<keyword evidence="2" id="KW-1185">Reference proteome</keyword>
<dbReference type="GO" id="GO:0003697">
    <property type="term" value="F:single-stranded DNA binding"/>
    <property type="evidence" value="ECO:0007669"/>
    <property type="project" value="TreeGrafter"/>
</dbReference>
<evidence type="ECO:0000313" key="2">
    <source>
        <dbReference type="Proteomes" id="UP000299102"/>
    </source>
</evidence>
<dbReference type="GO" id="GO:0015074">
    <property type="term" value="P:DNA integration"/>
    <property type="evidence" value="ECO:0007669"/>
    <property type="project" value="TreeGrafter"/>
</dbReference>
<keyword evidence="1" id="KW-0808">Transferase</keyword>
<dbReference type="GO" id="GO:0000014">
    <property type="term" value="F:single-stranded DNA endodeoxyribonuclease activity"/>
    <property type="evidence" value="ECO:0007669"/>
    <property type="project" value="TreeGrafter"/>
</dbReference>